<proteinExistence type="inferred from homology"/>
<feature type="transmembrane region" description="Helical" evidence="7">
    <location>
        <begin position="642"/>
        <end position="668"/>
    </location>
</feature>
<dbReference type="AlphaFoldDB" id="A0A1E3Q6F6"/>
<dbReference type="PANTHER" id="PTHR22950:SF666">
    <property type="entry name" value="VACUOLAR AMINO ACID TRANSPORTER 4"/>
    <property type="match status" value="1"/>
</dbReference>
<feature type="transmembrane region" description="Helical" evidence="7">
    <location>
        <begin position="791"/>
        <end position="815"/>
    </location>
</feature>
<feature type="compositionally biased region" description="Low complexity" evidence="6">
    <location>
        <begin position="28"/>
        <end position="45"/>
    </location>
</feature>
<feature type="region of interest" description="Disordered" evidence="6">
    <location>
        <begin position="1"/>
        <end position="90"/>
    </location>
</feature>
<comment type="similarity">
    <text evidence="2">Belongs to the amino acid/polyamine transporter 2 family.</text>
</comment>
<feature type="transmembrane region" description="Helical" evidence="7">
    <location>
        <begin position="571"/>
        <end position="592"/>
    </location>
</feature>
<feature type="compositionally biased region" description="Polar residues" evidence="6">
    <location>
        <begin position="65"/>
        <end position="90"/>
    </location>
</feature>
<feature type="compositionally biased region" description="Low complexity" evidence="6">
    <location>
        <begin position="180"/>
        <end position="196"/>
    </location>
</feature>
<feature type="region of interest" description="Disordered" evidence="6">
    <location>
        <begin position="158"/>
        <end position="210"/>
    </location>
</feature>
<dbReference type="GO" id="GO:0005302">
    <property type="term" value="F:L-tyrosine transmembrane transporter activity"/>
    <property type="evidence" value="ECO:0007669"/>
    <property type="project" value="TreeGrafter"/>
</dbReference>
<feature type="domain" description="Amino acid transporter transmembrane" evidence="8">
    <location>
        <begin position="430"/>
        <end position="811"/>
    </location>
</feature>
<keyword evidence="3 7" id="KW-0812">Transmembrane</keyword>
<sequence>MTSRSIDIPRRASSANGNESFSGTVNDSIASSAASSNSMATASSSLDDQRGAPARPVSSFPATRLGTNNQPVPNGASSADIPSSSVTTARQGGVQLHHQFGSVPASSTAVMYPSPVNPSPARSYLSASNVPGTSPASSGVNASAEYDSGFVRTIGRHLVSPKPSSPSPFSKINVADSNNSKSHSMAASVHSASSKVNGENASDGDVDPNFYSLSLQGGDITRQLYNWQREHEQNSEVSSARRGRSRSFSALPRPESEDDTLNFHNINIPGGFRRNYLLSKAKQQQQQHLYYGANGDSNGGEGSTANDDLDANLKVAPPPARPFLTRNFLEFLSVYGHFAGEELEDDDDYDDEEEMEEDYGGASSVRSMGDEGLTHRLRRHLSRSSRGSDEYDEYENASLHSIDEEAALLTGKKHATAAGARHHGQIVQDTSATKAVLLLLKGFVGTGVLFLPKAYYNGGMLFSSAVLFFVAVLTYYCFVLLIDSRMRVQASFGDMGGILYGKKMRLLILTSIVLSQIGFAAAYTVFTSENLQAFILAVTDCRVFVPVRYLIFLQMIFFVPLSMVRNISKLSVSALIADFFILLGLAYVYFWDGKVLIDHGVSDVAAFNSKDWTLFIGTAIFTFEGIGLVIPIHESMKRPAQFYSAIGLVMAIITFVYIGMGVMSYAAYGSNVETVVILNMPQDNRLVNSVQFIYAMAILLSTPLQLFPAIRIMENAWFVKSGKHDLRAKWQKNIFRMAVVLVTAFVAWGGADDLDKFVALIGSLACIPLTYVYPPLLHYRACATSMFNKTIDIVICVFGLGSMIYTTSNTIASWATSTPDNDFFKYCS</sequence>
<dbReference type="FunFam" id="1.20.1740.10:FF:000067">
    <property type="entry name" value="Transmembrane domain transporter"/>
    <property type="match status" value="1"/>
</dbReference>
<dbReference type="Pfam" id="PF01490">
    <property type="entry name" value="Aa_trans"/>
    <property type="match status" value="1"/>
</dbReference>
<comment type="subcellular location">
    <subcellularLocation>
        <location evidence="1">Membrane</location>
        <topology evidence="1">Multi-pass membrane protein</topology>
    </subcellularLocation>
</comment>
<dbReference type="STRING" id="675824.A0A1E3Q6F6"/>
<name>A0A1E3Q6F6_LIPST</name>
<dbReference type="GO" id="GO:1990818">
    <property type="term" value="P:L-arginine transmembrane export from vacuole"/>
    <property type="evidence" value="ECO:0007669"/>
    <property type="project" value="EnsemblFungi"/>
</dbReference>
<feature type="transmembrane region" description="Helical" evidence="7">
    <location>
        <begin position="546"/>
        <end position="564"/>
    </location>
</feature>
<dbReference type="GO" id="GO:0061459">
    <property type="term" value="F:L-arginine transmembrane transporter activity"/>
    <property type="evidence" value="ECO:0007669"/>
    <property type="project" value="EnsemblFungi"/>
</dbReference>
<dbReference type="Proteomes" id="UP000094385">
    <property type="component" value="Unassembled WGS sequence"/>
</dbReference>
<feature type="region of interest" description="Disordered" evidence="6">
    <location>
        <begin position="231"/>
        <end position="262"/>
    </location>
</feature>
<feature type="transmembrane region" description="Helical" evidence="7">
    <location>
        <begin position="504"/>
        <end position="526"/>
    </location>
</feature>
<dbReference type="GO" id="GO:0000329">
    <property type="term" value="C:fungal-type vacuole membrane"/>
    <property type="evidence" value="ECO:0007669"/>
    <property type="project" value="EnsemblFungi"/>
</dbReference>
<dbReference type="GO" id="GO:0089707">
    <property type="term" value="P:L-lysine transmembrane export from vacuole"/>
    <property type="evidence" value="ECO:0007669"/>
    <property type="project" value="EnsemblFungi"/>
</dbReference>
<evidence type="ECO:0000256" key="6">
    <source>
        <dbReference type="SAM" id="MobiDB-lite"/>
    </source>
</evidence>
<dbReference type="GO" id="GO:0089708">
    <property type="term" value="P:L-histidine transmembrane export from vacuole"/>
    <property type="evidence" value="ECO:0007669"/>
    <property type="project" value="EnsemblFungi"/>
</dbReference>
<organism evidence="9 10">
    <name type="scientific">Lipomyces starkeyi NRRL Y-11557</name>
    <dbReference type="NCBI Taxonomy" id="675824"/>
    <lineage>
        <taxon>Eukaryota</taxon>
        <taxon>Fungi</taxon>
        <taxon>Dikarya</taxon>
        <taxon>Ascomycota</taxon>
        <taxon>Saccharomycotina</taxon>
        <taxon>Lipomycetes</taxon>
        <taxon>Lipomycetales</taxon>
        <taxon>Lipomycetaceae</taxon>
        <taxon>Lipomyces</taxon>
    </lineage>
</organism>
<evidence type="ECO:0000313" key="10">
    <source>
        <dbReference type="Proteomes" id="UP000094385"/>
    </source>
</evidence>
<evidence type="ECO:0000256" key="4">
    <source>
        <dbReference type="ARBA" id="ARBA00022989"/>
    </source>
</evidence>
<keyword evidence="5 7" id="KW-0472">Membrane</keyword>
<dbReference type="GO" id="GO:0015189">
    <property type="term" value="F:L-lysine transmembrane transporter activity"/>
    <property type="evidence" value="ECO:0007669"/>
    <property type="project" value="EnsemblFungi"/>
</dbReference>
<evidence type="ECO:0000256" key="1">
    <source>
        <dbReference type="ARBA" id="ARBA00004141"/>
    </source>
</evidence>
<feature type="compositionally biased region" description="Polar residues" evidence="6">
    <location>
        <begin position="125"/>
        <end position="136"/>
    </location>
</feature>
<dbReference type="EMBL" id="KV454295">
    <property type="protein sequence ID" value="ODQ72587.1"/>
    <property type="molecule type" value="Genomic_DNA"/>
</dbReference>
<accession>A0A1E3Q6F6</accession>
<evidence type="ECO:0000313" key="9">
    <source>
        <dbReference type="EMBL" id="ODQ72587.1"/>
    </source>
</evidence>
<gene>
    <name evidence="9" type="ORF">LIPSTDRAFT_3974</name>
</gene>
<feature type="transmembrane region" description="Helical" evidence="7">
    <location>
        <begin position="734"/>
        <end position="751"/>
    </location>
</feature>
<protein>
    <recommendedName>
        <fullName evidence="8">Amino acid transporter transmembrane domain-containing protein</fullName>
    </recommendedName>
</protein>
<dbReference type="PANTHER" id="PTHR22950">
    <property type="entry name" value="AMINO ACID TRANSPORTER"/>
    <property type="match status" value="1"/>
</dbReference>
<feature type="transmembrane region" description="Helical" evidence="7">
    <location>
        <begin position="612"/>
        <end position="630"/>
    </location>
</feature>
<keyword evidence="4 7" id="KW-1133">Transmembrane helix</keyword>
<feature type="transmembrane region" description="Helical" evidence="7">
    <location>
        <begin position="757"/>
        <end position="779"/>
    </location>
</feature>
<evidence type="ECO:0000256" key="7">
    <source>
        <dbReference type="SAM" id="Phobius"/>
    </source>
</evidence>
<feature type="compositionally biased region" description="Acidic residues" evidence="6">
    <location>
        <begin position="342"/>
        <end position="359"/>
    </location>
</feature>
<dbReference type="InterPro" id="IPR013057">
    <property type="entry name" value="AA_transpt_TM"/>
</dbReference>
<feature type="compositionally biased region" description="Polar residues" evidence="6">
    <location>
        <begin position="13"/>
        <end position="27"/>
    </location>
</feature>
<evidence type="ECO:0000256" key="3">
    <source>
        <dbReference type="ARBA" id="ARBA00022692"/>
    </source>
</evidence>
<keyword evidence="10" id="KW-1185">Reference proteome</keyword>
<feature type="region of interest" description="Disordered" evidence="6">
    <location>
        <begin position="342"/>
        <end position="368"/>
    </location>
</feature>
<evidence type="ECO:0000256" key="2">
    <source>
        <dbReference type="ARBA" id="ARBA00008066"/>
    </source>
</evidence>
<evidence type="ECO:0000259" key="8">
    <source>
        <dbReference type="Pfam" id="PF01490"/>
    </source>
</evidence>
<feature type="transmembrane region" description="Helical" evidence="7">
    <location>
        <begin position="461"/>
        <end position="483"/>
    </location>
</feature>
<reference evidence="9 10" key="1">
    <citation type="journal article" date="2016" name="Proc. Natl. Acad. Sci. U.S.A.">
        <title>Comparative genomics of biotechnologically important yeasts.</title>
        <authorList>
            <person name="Riley R."/>
            <person name="Haridas S."/>
            <person name="Wolfe K.H."/>
            <person name="Lopes M.R."/>
            <person name="Hittinger C.T."/>
            <person name="Goeker M."/>
            <person name="Salamov A.A."/>
            <person name="Wisecaver J.H."/>
            <person name="Long T.M."/>
            <person name="Calvey C.H."/>
            <person name="Aerts A.L."/>
            <person name="Barry K.W."/>
            <person name="Choi C."/>
            <person name="Clum A."/>
            <person name="Coughlan A.Y."/>
            <person name="Deshpande S."/>
            <person name="Douglass A.P."/>
            <person name="Hanson S.J."/>
            <person name="Klenk H.-P."/>
            <person name="LaButti K.M."/>
            <person name="Lapidus A."/>
            <person name="Lindquist E.A."/>
            <person name="Lipzen A.M."/>
            <person name="Meier-Kolthoff J.P."/>
            <person name="Ohm R.A."/>
            <person name="Otillar R.P."/>
            <person name="Pangilinan J.L."/>
            <person name="Peng Y."/>
            <person name="Rokas A."/>
            <person name="Rosa C.A."/>
            <person name="Scheuner C."/>
            <person name="Sibirny A.A."/>
            <person name="Slot J.C."/>
            <person name="Stielow J.B."/>
            <person name="Sun H."/>
            <person name="Kurtzman C.P."/>
            <person name="Blackwell M."/>
            <person name="Grigoriev I.V."/>
            <person name="Jeffries T.W."/>
        </authorList>
    </citation>
    <scope>NUCLEOTIDE SEQUENCE [LARGE SCALE GENOMIC DNA]</scope>
    <source>
        <strain evidence="9 10">NRRL Y-11557</strain>
    </source>
</reference>
<feature type="region of interest" description="Disordered" evidence="6">
    <location>
        <begin position="117"/>
        <end position="136"/>
    </location>
</feature>
<feature type="transmembrane region" description="Helical" evidence="7">
    <location>
        <begin position="692"/>
        <end position="713"/>
    </location>
</feature>
<dbReference type="GO" id="GO:0005290">
    <property type="term" value="F:L-histidine transmembrane transporter activity"/>
    <property type="evidence" value="ECO:0007669"/>
    <property type="project" value="EnsemblFungi"/>
</dbReference>
<dbReference type="OrthoDB" id="1684102at2759"/>
<evidence type="ECO:0000256" key="5">
    <source>
        <dbReference type="ARBA" id="ARBA00023136"/>
    </source>
</evidence>